<dbReference type="SUPFAM" id="SSF55874">
    <property type="entry name" value="ATPase domain of HSP90 chaperone/DNA topoisomerase II/histidine kinase"/>
    <property type="match status" value="1"/>
</dbReference>
<dbReference type="InterPro" id="IPR003661">
    <property type="entry name" value="HisK_dim/P_dom"/>
</dbReference>
<organism evidence="15 16">
    <name type="scientific">Balneatrix alpica</name>
    <dbReference type="NCBI Taxonomy" id="75684"/>
    <lineage>
        <taxon>Bacteria</taxon>
        <taxon>Pseudomonadati</taxon>
        <taxon>Pseudomonadota</taxon>
        <taxon>Gammaproteobacteria</taxon>
        <taxon>Oceanospirillales</taxon>
        <taxon>Balneatrichaceae</taxon>
        <taxon>Balneatrix</taxon>
    </lineage>
</organism>
<keyword evidence="4" id="KW-0597">Phosphoprotein</keyword>
<dbReference type="PRINTS" id="PR00344">
    <property type="entry name" value="BCTRLSENSOR"/>
</dbReference>
<keyword evidence="16" id="KW-1185">Reference proteome</keyword>
<dbReference type="EMBL" id="JBHLZN010000010">
    <property type="protein sequence ID" value="MFB9888146.1"/>
    <property type="molecule type" value="Genomic_DNA"/>
</dbReference>
<dbReference type="CDD" id="cd06225">
    <property type="entry name" value="HAMP"/>
    <property type="match status" value="1"/>
</dbReference>
<accession>A0ABV5ZFX0</accession>
<dbReference type="PROSITE" id="PS50109">
    <property type="entry name" value="HIS_KIN"/>
    <property type="match status" value="1"/>
</dbReference>
<dbReference type="Proteomes" id="UP001589628">
    <property type="component" value="Unassembled WGS sequence"/>
</dbReference>
<dbReference type="InterPro" id="IPR050428">
    <property type="entry name" value="TCS_sensor_his_kinase"/>
</dbReference>
<reference evidence="15 16" key="1">
    <citation type="submission" date="2024-09" db="EMBL/GenBank/DDBJ databases">
        <authorList>
            <person name="Sun Q."/>
            <person name="Mori K."/>
        </authorList>
    </citation>
    <scope>NUCLEOTIDE SEQUENCE [LARGE SCALE GENOMIC DNA]</scope>
    <source>
        <strain evidence="15 16">ATCC 51285</strain>
    </source>
</reference>
<feature type="transmembrane region" description="Helical" evidence="12">
    <location>
        <begin position="6"/>
        <end position="27"/>
    </location>
</feature>
<comment type="caution">
    <text evidence="15">The sequence shown here is derived from an EMBL/GenBank/DDBJ whole genome shotgun (WGS) entry which is preliminary data.</text>
</comment>
<comment type="subcellular location">
    <subcellularLocation>
        <location evidence="2">Membrane</location>
        <topology evidence="2">Multi-pass membrane protein</topology>
    </subcellularLocation>
</comment>
<feature type="domain" description="Histidine kinase" evidence="13">
    <location>
        <begin position="229"/>
        <end position="440"/>
    </location>
</feature>
<dbReference type="Pfam" id="PF00672">
    <property type="entry name" value="HAMP"/>
    <property type="match status" value="1"/>
</dbReference>
<evidence type="ECO:0000256" key="2">
    <source>
        <dbReference type="ARBA" id="ARBA00004141"/>
    </source>
</evidence>
<keyword evidence="9" id="KW-0902">Two-component regulatory system</keyword>
<evidence type="ECO:0000256" key="3">
    <source>
        <dbReference type="ARBA" id="ARBA00012438"/>
    </source>
</evidence>
<dbReference type="GO" id="GO:0005524">
    <property type="term" value="F:ATP binding"/>
    <property type="evidence" value="ECO:0007669"/>
    <property type="project" value="UniProtKB-KW"/>
</dbReference>
<evidence type="ECO:0000256" key="5">
    <source>
        <dbReference type="ARBA" id="ARBA00022679"/>
    </source>
</evidence>
<dbReference type="SMART" id="SM00388">
    <property type="entry name" value="HisKA"/>
    <property type="match status" value="1"/>
</dbReference>
<dbReference type="SMART" id="SM00387">
    <property type="entry name" value="HATPase_c"/>
    <property type="match status" value="1"/>
</dbReference>
<evidence type="ECO:0000256" key="6">
    <source>
        <dbReference type="ARBA" id="ARBA00022692"/>
    </source>
</evidence>
<dbReference type="Gene3D" id="3.30.565.10">
    <property type="entry name" value="Histidine kinase-like ATPase, C-terminal domain"/>
    <property type="match status" value="1"/>
</dbReference>
<dbReference type="SMART" id="SM00304">
    <property type="entry name" value="HAMP"/>
    <property type="match status" value="1"/>
</dbReference>
<dbReference type="EC" id="2.7.13.3" evidence="3"/>
<feature type="transmembrane region" description="Helical" evidence="12">
    <location>
        <begin position="145"/>
        <end position="168"/>
    </location>
</feature>
<evidence type="ECO:0000256" key="1">
    <source>
        <dbReference type="ARBA" id="ARBA00000085"/>
    </source>
</evidence>
<evidence type="ECO:0000256" key="4">
    <source>
        <dbReference type="ARBA" id="ARBA00022553"/>
    </source>
</evidence>
<evidence type="ECO:0000259" key="14">
    <source>
        <dbReference type="PROSITE" id="PS50885"/>
    </source>
</evidence>
<comment type="catalytic activity">
    <reaction evidence="1">
        <text>ATP + protein L-histidine = ADP + protein N-phospho-L-histidine.</text>
        <dbReference type="EC" id="2.7.13.3"/>
    </reaction>
</comment>
<evidence type="ECO:0000313" key="16">
    <source>
        <dbReference type="Proteomes" id="UP001589628"/>
    </source>
</evidence>
<keyword evidence="7" id="KW-0418">Kinase</keyword>
<dbReference type="CDD" id="cd00075">
    <property type="entry name" value="HATPase"/>
    <property type="match status" value="1"/>
</dbReference>
<evidence type="ECO:0000256" key="11">
    <source>
        <dbReference type="SAM" id="Coils"/>
    </source>
</evidence>
<dbReference type="Gene3D" id="1.10.287.130">
    <property type="match status" value="1"/>
</dbReference>
<dbReference type="PANTHER" id="PTHR45436">
    <property type="entry name" value="SENSOR HISTIDINE KINASE YKOH"/>
    <property type="match status" value="1"/>
</dbReference>
<keyword evidence="8 12" id="KW-1133">Transmembrane helix</keyword>
<keyword evidence="11" id="KW-0175">Coiled coil</keyword>
<protein>
    <recommendedName>
        <fullName evidence="3">histidine kinase</fullName>
        <ecNumber evidence="3">2.7.13.3</ecNumber>
    </recommendedName>
</protein>
<dbReference type="Pfam" id="PF02518">
    <property type="entry name" value="HATPase_c"/>
    <property type="match status" value="1"/>
</dbReference>
<keyword evidence="5" id="KW-0808">Transferase</keyword>
<gene>
    <name evidence="15" type="ORF">ACFFLH_17175</name>
</gene>
<evidence type="ECO:0000259" key="13">
    <source>
        <dbReference type="PROSITE" id="PS50109"/>
    </source>
</evidence>
<sequence length="440" mass="49996">MRRLYWKILLAVLGTMLLVGLTSFWLARQLSELNWDERQMRTRWQSEGAYLVERWQEEGPEEGAEFLRHIGKREGLFLVGPDFRLLTPAPIPPGVARSLERNLRQHGERARLRDDWRVVRLDSFNPPYWLVVNTERQQLRQHKALFPLHVLVSITLVALICLLLTAYLTRPLRALSQAARGLAAGQLTTRVSPGLCKRRDELGQLAQDFNQMAERIQQLLEDQQQLLRDVSHELRTPLARLQIALELARHRTQGQADKELDRIEQEGDSLNELIDEVLTLVRAGQPQDEPETIDLAQLCRQRLELAQLEAEQAGVTLCSDLSEGLRLTGQSRWLGRALDNLIRNALQYSPAGTQVGIRLQPLQQGAELEVWDQGPGVEPQALEHLFKPFFRADQARTSGKGYGIGLAIVERVLRHHGAQVQVVNRAEGGLSIRATFTQLN</sequence>
<dbReference type="SUPFAM" id="SSF158472">
    <property type="entry name" value="HAMP domain-like"/>
    <property type="match status" value="1"/>
</dbReference>
<keyword evidence="15" id="KW-0067">ATP-binding</keyword>
<keyword evidence="10 12" id="KW-0472">Membrane</keyword>
<proteinExistence type="predicted"/>
<dbReference type="PANTHER" id="PTHR45436:SF15">
    <property type="entry name" value="SENSOR HISTIDINE KINASE CUSS"/>
    <property type="match status" value="1"/>
</dbReference>
<dbReference type="InterPro" id="IPR003594">
    <property type="entry name" value="HATPase_dom"/>
</dbReference>
<dbReference type="InterPro" id="IPR036097">
    <property type="entry name" value="HisK_dim/P_sf"/>
</dbReference>
<name>A0ABV5ZFX0_9GAMM</name>
<evidence type="ECO:0000256" key="9">
    <source>
        <dbReference type="ARBA" id="ARBA00023012"/>
    </source>
</evidence>
<dbReference type="Pfam" id="PF00512">
    <property type="entry name" value="HisKA"/>
    <property type="match status" value="1"/>
</dbReference>
<dbReference type="InterPro" id="IPR005467">
    <property type="entry name" value="His_kinase_dom"/>
</dbReference>
<feature type="coiled-coil region" evidence="11">
    <location>
        <begin position="202"/>
        <end position="233"/>
    </location>
</feature>
<evidence type="ECO:0000313" key="15">
    <source>
        <dbReference type="EMBL" id="MFB9888146.1"/>
    </source>
</evidence>
<dbReference type="InterPro" id="IPR036890">
    <property type="entry name" value="HATPase_C_sf"/>
</dbReference>
<dbReference type="RefSeq" id="WP_051527401.1">
    <property type="nucleotide sequence ID" value="NZ_JBHLZN010000010.1"/>
</dbReference>
<dbReference type="Gene3D" id="6.10.340.10">
    <property type="match status" value="1"/>
</dbReference>
<dbReference type="InterPro" id="IPR003660">
    <property type="entry name" value="HAMP_dom"/>
</dbReference>
<feature type="domain" description="HAMP" evidence="14">
    <location>
        <begin position="166"/>
        <end position="221"/>
    </location>
</feature>
<evidence type="ECO:0000256" key="10">
    <source>
        <dbReference type="ARBA" id="ARBA00023136"/>
    </source>
</evidence>
<keyword evidence="6 12" id="KW-0812">Transmembrane</keyword>
<evidence type="ECO:0000256" key="7">
    <source>
        <dbReference type="ARBA" id="ARBA00022777"/>
    </source>
</evidence>
<keyword evidence="15" id="KW-0547">Nucleotide-binding</keyword>
<dbReference type="SUPFAM" id="SSF47384">
    <property type="entry name" value="Homodimeric domain of signal transducing histidine kinase"/>
    <property type="match status" value="1"/>
</dbReference>
<evidence type="ECO:0000256" key="12">
    <source>
        <dbReference type="SAM" id="Phobius"/>
    </source>
</evidence>
<dbReference type="PROSITE" id="PS50885">
    <property type="entry name" value="HAMP"/>
    <property type="match status" value="1"/>
</dbReference>
<dbReference type="CDD" id="cd00082">
    <property type="entry name" value="HisKA"/>
    <property type="match status" value="1"/>
</dbReference>
<dbReference type="InterPro" id="IPR004358">
    <property type="entry name" value="Sig_transdc_His_kin-like_C"/>
</dbReference>
<evidence type="ECO:0000256" key="8">
    <source>
        <dbReference type="ARBA" id="ARBA00022989"/>
    </source>
</evidence>